<gene>
    <name evidence="2" type="ORF">PENNAL_c0018G01165</name>
</gene>
<evidence type="ECO:0000313" key="3">
    <source>
        <dbReference type="Proteomes" id="UP000191691"/>
    </source>
</evidence>
<keyword evidence="1" id="KW-1133">Transmembrane helix</keyword>
<protein>
    <submittedName>
        <fullName evidence="2">Uncharacterized protein</fullName>
    </submittedName>
</protein>
<evidence type="ECO:0000256" key="1">
    <source>
        <dbReference type="SAM" id="Phobius"/>
    </source>
</evidence>
<name>A0A1V6YKG4_PENNA</name>
<keyword evidence="3" id="KW-1185">Reference proteome</keyword>
<keyword evidence="1" id="KW-0812">Transmembrane</keyword>
<dbReference type="AlphaFoldDB" id="A0A1V6YKG4"/>
<feature type="transmembrane region" description="Helical" evidence="1">
    <location>
        <begin position="45"/>
        <end position="67"/>
    </location>
</feature>
<dbReference type="EMBL" id="MOOB01000018">
    <property type="protein sequence ID" value="OQE87931.1"/>
    <property type="molecule type" value="Genomic_DNA"/>
</dbReference>
<organism evidence="2 3">
    <name type="scientific">Penicillium nalgiovense</name>
    <dbReference type="NCBI Taxonomy" id="60175"/>
    <lineage>
        <taxon>Eukaryota</taxon>
        <taxon>Fungi</taxon>
        <taxon>Dikarya</taxon>
        <taxon>Ascomycota</taxon>
        <taxon>Pezizomycotina</taxon>
        <taxon>Eurotiomycetes</taxon>
        <taxon>Eurotiomycetidae</taxon>
        <taxon>Eurotiales</taxon>
        <taxon>Aspergillaceae</taxon>
        <taxon>Penicillium</taxon>
    </lineage>
</organism>
<comment type="caution">
    <text evidence="2">The sequence shown here is derived from an EMBL/GenBank/DDBJ whole genome shotgun (WGS) entry which is preliminary data.</text>
</comment>
<sequence>MFPYFRPHRLYVGFTAHRRSYPRYRVLDAILLHFSTLSPCVFCKFWVQFAIPLLLCLYLFKLLRVFLPDPSVPLRRRIVALSHHLCDSHTAGLEELRSLQKLSFIPL</sequence>
<evidence type="ECO:0000313" key="2">
    <source>
        <dbReference type="EMBL" id="OQE87931.1"/>
    </source>
</evidence>
<accession>A0A1V6YKG4</accession>
<dbReference type="Proteomes" id="UP000191691">
    <property type="component" value="Unassembled WGS sequence"/>
</dbReference>
<proteinExistence type="predicted"/>
<reference evidence="3" key="1">
    <citation type="journal article" date="2017" name="Nat. Microbiol.">
        <title>Global analysis of biosynthetic gene clusters reveals vast potential of secondary metabolite production in Penicillium species.</title>
        <authorList>
            <person name="Nielsen J.C."/>
            <person name="Grijseels S."/>
            <person name="Prigent S."/>
            <person name="Ji B."/>
            <person name="Dainat J."/>
            <person name="Nielsen K.F."/>
            <person name="Frisvad J.C."/>
            <person name="Workman M."/>
            <person name="Nielsen J."/>
        </authorList>
    </citation>
    <scope>NUCLEOTIDE SEQUENCE [LARGE SCALE GENOMIC DNA]</scope>
    <source>
        <strain evidence="3">IBT 13039</strain>
    </source>
</reference>
<keyword evidence="1" id="KW-0472">Membrane</keyword>